<dbReference type="InterPro" id="IPR001509">
    <property type="entry name" value="Epimerase_deHydtase"/>
</dbReference>
<sequence>MGPDRASTARPVSAAGSPVLVTGGAGFLGIAVVRRLRAAGQSVAILDDGSAGTLRRLHVFADDAEVVHHRTSVCDADAVAELHRAVRPWAVVHLAAKHFIPDCERDPEETARVNVAGTASLLAAWRTHRPQRFVFASSAAVYADSTGPLSERSRCAPCTAYGQTKLAGERMVHRDAARRGVAALSVRLFNLYGPGPTADHLVPTTIAQARAGGVLHLGDLRTVRDYVFVEDAADAVVALLARGATGRVNVGTGRGTAGREVVAGILEVLGLAGTVALDPARTRVSDSPAVVADIRRLRALLPAWRPVPLREGLARTVRLPAVEPRHGAVSGAYRTASDPAAAASSAAPADGSATAPPAVARPPTGAG</sequence>
<dbReference type="Gene3D" id="3.40.50.720">
    <property type="entry name" value="NAD(P)-binding Rossmann-like Domain"/>
    <property type="match status" value="1"/>
</dbReference>
<keyword evidence="3" id="KW-1133">Transmembrane helix</keyword>
<dbReference type="EMBL" id="JAZGQL010000008">
    <property type="protein sequence ID" value="MEE6308012.1"/>
    <property type="molecule type" value="Genomic_DNA"/>
</dbReference>
<organism evidence="5 6">
    <name type="scientific">Plantactinospora veratri</name>
    <dbReference type="NCBI Taxonomy" id="1436122"/>
    <lineage>
        <taxon>Bacteria</taxon>
        <taxon>Bacillati</taxon>
        <taxon>Actinomycetota</taxon>
        <taxon>Actinomycetes</taxon>
        <taxon>Micromonosporales</taxon>
        <taxon>Micromonosporaceae</taxon>
        <taxon>Plantactinospora</taxon>
    </lineage>
</organism>
<dbReference type="InterPro" id="IPR036291">
    <property type="entry name" value="NAD(P)-bd_dom_sf"/>
</dbReference>
<reference evidence="5 6" key="1">
    <citation type="submission" date="2024-01" db="EMBL/GenBank/DDBJ databases">
        <title>Genome insights into Plantactinospora veratri sp. nov.</title>
        <authorList>
            <person name="Wang L."/>
        </authorList>
    </citation>
    <scope>NUCLEOTIDE SEQUENCE [LARGE SCALE GENOMIC DNA]</scope>
    <source>
        <strain evidence="5 6">NEAU-FHS4</strain>
    </source>
</reference>
<feature type="compositionally biased region" description="Low complexity" evidence="2">
    <location>
        <begin position="335"/>
        <end position="367"/>
    </location>
</feature>
<evidence type="ECO:0000313" key="5">
    <source>
        <dbReference type="EMBL" id="MEE6308012.1"/>
    </source>
</evidence>
<protein>
    <submittedName>
        <fullName evidence="5">NAD-dependent epimerase/dehydratase family protein</fullName>
    </submittedName>
</protein>
<comment type="similarity">
    <text evidence="1">Belongs to the NAD(P)-dependent epimerase/dehydratase family.</text>
</comment>
<evidence type="ECO:0000256" key="3">
    <source>
        <dbReference type="SAM" id="Phobius"/>
    </source>
</evidence>
<keyword evidence="6" id="KW-1185">Reference proteome</keyword>
<dbReference type="Proteomes" id="UP001339911">
    <property type="component" value="Unassembled WGS sequence"/>
</dbReference>
<dbReference type="PANTHER" id="PTHR43000">
    <property type="entry name" value="DTDP-D-GLUCOSE 4,6-DEHYDRATASE-RELATED"/>
    <property type="match status" value="1"/>
</dbReference>
<dbReference type="RefSeq" id="WP_331208284.1">
    <property type="nucleotide sequence ID" value="NZ_JAZGQL010000008.1"/>
</dbReference>
<accession>A0ABU7SEH3</accession>
<evidence type="ECO:0000259" key="4">
    <source>
        <dbReference type="Pfam" id="PF01370"/>
    </source>
</evidence>
<gene>
    <name evidence="5" type="ORF">V1634_14380</name>
</gene>
<keyword evidence="3" id="KW-0812">Transmembrane</keyword>
<dbReference type="Pfam" id="PF01370">
    <property type="entry name" value="Epimerase"/>
    <property type="match status" value="1"/>
</dbReference>
<evidence type="ECO:0000256" key="1">
    <source>
        <dbReference type="ARBA" id="ARBA00007637"/>
    </source>
</evidence>
<comment type="caution">
    <text evidence="5">The sequence shown here is derived from an EMBL/GenBank/DDBJ whole genome shotgun (WGS) entry which is preliminary data.</text>
</comment>
<evidence type="ECO:0000256" key="2">
    <source>
        <dbReference type="SAM" id="MobiDB-lite"/>
    </source>
</evidence>
<keyword evidence="3" id="KW-0472">Membrane</keyword>
<feature type="transmembrane region" description="Helical" evidence="3">
    <location>
        <begin position="12"/>
        <end position="33"/>
    </location>
</feature>
<feature type="region of interest" description="Disordered" evidence="2">
    <location>
        <begin position="333"/>
        <end position="367"/>
    </location>
</feature>
<proteinExistence type="inferred from homology"/>
<name>A0ABU7SEH3_9ACTN</name>
<evidence type="ECO:0000313" key="6">
    <source>
        <dbReference type="Proteomes" id="UP001339911"/>
    </source>
</evidence>
<feature type="domain" description="NAD-dependent epimerase/dehydratase" evidence="4">
    <location>
        <begin position="19"/>
        <end position="251"/>
    </location>
</feature>
<dbReference type="SUPFAM" id="SSF51735">
    <property type="entry name" value="NAD(P)-binding Rossmann-fold domains"/>
    <property type="match status" value="1"/>
</dbReference>